<gene>
    <name evidence="4" type="primary">gcvPA</name>
    <name evidence="6" type="ORF">HS1_000242</name>
</gene>
<sequence>MSYIPHTPEELKQMLKVIGVSSVEELFKDIKPALRPKSFNLPEGKSEFEVKEYLQRLSQKNNPYFINFMGAGFYDHYIPAVVDTLVSRSEFYTPYTPYQPECSQGILQAMYEYQTAICNLTEMDIANASLYDGGTALFEAVMMSLRITQRDKIIVDGGVNPIYQRMLLTHTANLPIKIVRLPPNIKRADREKIYYHLDKKTAAVVLQNPNFFGSIDDHSDIVEKAHQIETLVIENVYPISLGLLKTPGAMDVDIVTAEGQSLGIPLSFGGPYLGILACKKAFLRKMPGRIVGATVDKQGKKGFVLTLQTREQHIRGYKATSNICTNAALCALRAIIFLCALGKQGFVKLAHLNYHKTEFTKKLLKDIPGVEVVNSSTFNEFTVRLKKDATSVLKQLAEKGIIGGVPLNRFYKDMKNYFLIAVTERRKKAEILKFVEALKDAINL</sequence>
<comment type="function">
    <text evidence="1 4">The glycine cleavage system catalyzes the degradation of glycine. The P protein binds the alpha-amino group of glycine through its pyridoxal phosphate cofactor; CO(2) is released and the remaining methylamine moiety is then transferred to the lipoamide cofactor of the H protein.</text>
</comment>
<dbReference type="PANTHER" id="PTHR42806:SF1">
    <property type="entry name" value="GLYCINE DEHYDROGENASE (DECARBOXYLATING)"/>
    <property type="match status" value="1"/>
</dbReference>
<protein>
    <recommendedName>
        <fullName evidence="4">Probable glycine dehydrogenase (decarboxylating) subunit 1</fullName>
        <ecNumber evidence="4">1.4.4.2</ecNumber>
    </recommendedName>
    <alternativeName>
        <fullName evidence="4">Glycine cleavage system P-protein subunit 1</fullName>
    </alternativeName>
    <alternativeName>
        <fullName evidence="4">Glycine decarboxylase subunit 1</fullName>
    </alternativeName>
    <alternativeName>
        <fullName evidence="4">Glycine dehydrogenase (aminomethyl-transferring) subunit 1</fullName>
    </alternativeName>
</protein>
<comment type="similarity">
    <text evidence="4">Belongs to the GcvP family. N-terminal subunit subfamily.</text>
</comment>
<evidence type="ECO:0000259" key="5">
    <source>
        <dbReference type="Pfam" id="PF02347"/>
    </source>
</evidence>
<reference evidence="6 7" key="1">
    <citation type="submission" date="2015-10" db="EMBL/GenBank/DDBJ databases">
        <title>Candidatus Desulfofervidus auxilii, a hydrogenotrophic sulfate-reducing bacterium involved in the thermophilic anaerobic oxidation of methane.</title>
        <authorList>
            <person name="Krukenberg V."/>
            <person name="Richter M."/>
            <person name="Wegener G."/>
        </authorList>
    </citation>
    <scope>NUCLEOTIDE SEQUENCE [LARGE SCALE GENOMIC DNA]</scope>
    <source>
        <strain evidence="6 7">HS1</strain>
    </source>
</reference>
<dbReference type="InterPro" id="IPR049315">
    <property type="entry name" value="GDC-P_N"/>
</dbReference>
<evidence type="ECO:0000256" key="3">
    <source>
        <dbReference type="ARBA" id="ARBA00049026"/>
    </source>
</evidence>
<proteinExistence type="inferred from homology"/>
<dbReference type="Gene3D" id="3.90.1150.10">
    <property type="entry name" value="Aspartate Aminotransferase, domain 1"/>
    <property type="match status" value="1"/>
</dbReference>
<evidence type="ECO:0000256" key="2">
    <source>
        <dbReference type="ARBA" id="ARBA00023002"/>
    </source>
</evidence>
<comment type="catalytic activity">
    <reaction evidence="3 4">
        <text>N(6)-[(R)-lipoyl]-L-lysyl-[glycine-cleavage complex H protein] + glycine + H(+) = N(6)-[(R)-S(8)-aminomethyldihydrolipoyl]-L-lysyl-[glycine-cleavage complex H protein] + CO2</text>
        <dbReference type="Rhea" id="RHEA:24304"/>
        <dbReference type="Rhea" id="RHEA-COMP:10494"/>
        <dbReference type="Rhea" id="RHEA-COMP:10495"/>
        <dbReference type="ChEBI" id="CHEBI:15378"/>
        <dbReference type="ChEBI" id="CHEBI:16526"/>
        <dbReference type="ChEBI" id="CHEBI:57305"/>
        <dbReference type="ChEBI" id="CHEBI:83099"/>
        <dbReference type="ChEBI" id="CHEBI:83143"/>
        <dbReference type="EC" id="1.4.4.2"/>
    </reaction>
</comment>
<dbReference type="InterPro" id="IPR023010">
    <property type="entry name" value="GcvPA"/>
</dbReference>
<dbReference type="EMBL" id="CP013015">
    <property type="protein sequence ID" value="AMM40048.1"/>
    <property type="molecule type" value="Genomic_DNA"/>
</dbReference>
<dbReference type="CDD" id="cd00613">
    <property type="entry name" value="GDC-P"/>
    <property type="match status" value="1"/>
</dbReference>
<dbReference type="InterPro" id="IPR020581">
    <property type="entry name" value="GDC_P"/>
</dbReference>
<dbReference type="AlphaFoldDB" id="A0A7U4QIM3"/>
<dbReference type="InterPro" id="IPR015424">
    <property type="entry name" value="PyrdxlP-dep_Trfase"/>
</dbReference>
<dbReference type="Gene3D" id="3.40.640.10">
    <property type="entry name" value="Type I PLP-dependent aspartate aminotransferase-like (Major domain)"/>
    <property type="match status" value="1"/>
</dbReference>
<dbReference type="KEGG" id="daw:HS1_000242"/>
<dbReference type="Pfam" id="PF02347">
    <property type="entry name" value="GDC-P"/>
    <property type="match status" value="1"/>
</dbReference>
<dbReference type="EC" id="1.4.4.2" evidence="4"/>
<dbReference type="InterPro" id="IPR015422">
    <property type="entry name" value="PyrdxlP-dep_Trfase_small"/>
</dbReference>
<dbReference type="GO" id="GO:0004375">
    <property type="term" value="F:glycine dehydrogenase (decarboxylating) activity"/>
    <property type="evidence" value="ECO:0007669"/>
    <property type="project" value="UniProtKB-EC"/>
</dbReference>
<accession>A0A7U4QIM3</accession>
<dbReference type="PIRSF" id="PIRSF006815">
    <property type="entry name" value="GcvPA"/>
    <property type="match status" value="1"/>
</dbReference>
<evidence type="ECO:0000313" key="7">
    <source>
        <dbReference type="Proteomes" id="UP000070560"/>
    </source>
</evidence>
<keyword evidence="2 4" id="KW-0560">Oxidoreductase</keyword>
<organism evidence="6 7">
    <name type="scientific">Desulfofervidus auxilii</name>
    <dbReference type="NCBI Taxonomy" id="1621989"/>
    <lineage>
        <taxon>Bacteria</taxon>
        <taxon>Pseudomonadati</taxon>
        <taxon>Thermodesulfobacteriota</taxon>
        <taxon>Candidatus Desulfofervidia</taxon>
        <taxon>Candidatus Desulfofervidales</taxon>
        <taxon>Candidatus Desulfofervidaceae</taxon>
        <taxon>Candidatus Desulfofervidus</taxon>
    </lineage>
</organism>
<keyword evidence="7" id="KW-1185">Reference proteome</keyword>
<dbReference type="SUPFAM" id="SSF53383">
    <property type="entry name" value="PLP-dependent transferases"/>
    <property type="match status" value="1"/>
</dbReference>
<dbReference type="Proteomes" id="UP000070560">
    <property type="component" value="Chromosome"/>
</dbReference>
<dbReference type="GO" id="GO:0019464">
    <property type="term" value="P:glycine decarboxylation via glycine cleavage system"/>
    <property type="evidence" value="ECO:0007669"/>
    <property type="project" value="UniProtKB-UniRule"/>
</dbReference>
<evidence type="ECO:0000256" key="4">
    <source>
        <dbReference type="HAMAP-Rule" id="MF_00712"/>
    </source>
</evidence>
<name>A0A7U4QIM3_DESA2</name>
<evidence type="ECO:0000313" key="6">
    <source>
        <dbReference type="EMBL" id="AMM40048.1"/>
    </source>
</evidence>
<dbReference type="PANTHER" id="PTHR42806">
    <property type="entry name" value="GLYCINE CLEAVAGE SYSTEM P-PROTEIN"/>
    <property type="match status" value="1"/>
</dbReference>
<dbReference type="OrthoDB" id="9801272at2"/>
<dbReference type="NCBIfam" id="NF001696">
    <property type="entry name" value="PRK00451.1"/>
    <property type="match status" value="1"/>
</dbReference>
<dbReference type="GO" id="GO:0009116">
    <property type="term" value="P:nucleoside metabolic process"/>
    <property type="evidence" value="ECO:0007669"/>
    <property type="project" value="InterPro"/>
</dbReference>
<dbReference type="InterPro" id="IPR015421">
    <property type="entry name" value="PyrdxlP-dep_Trfase_major"/>
</dbReference>
<dbReference type="RefSeq" id="WP_066060354.1">
    <property type="nucleotide sequence ID" value="NZ_CP013015.1"/>
</dbReference>
<comment type="subunit">
    <text evidence="4">The glycine cleavage system is composed of four proteins: P, T, L and H. In this organism, the P 'protein' is a heterodimer of two subunits.</text>
</comment>
<evidence type="ECO:0000256" key="1">
    <source>
        <dbReference type="ARBA" id="ARBA00003788"/>
    </source>
</evidence>
<dbReference type="HAMAP" id="MF_00712">
    <property type="entry name" value="GcvPA"/>
    <property type="match status" value="1"/>
</dbReference>
<feature type="domain" description="Glycine cleavage system P-protein N-terminal" evidence="5">
    <location>
        <begin position="2"/>
        <end position="436"/>
    </location>
</feature>